<accession>A0ABM7WR76</accession>
<dbReference type="RefSeq" id="WP_248358997.1">
    <property type="nucleotide sequence ID" value="NZ_AP025591.1"/>
</dbReference>
<dbReference type="Proteomes" id="UP001162891">
    <property type="component" value="Chromosome"/>
</dbReference>
<dbReference type="Pfam" id="PF14332">
    <property type="entry name" value="DUF4388"/>
    <property type="match status" value="1"/>
</dbReference>
<dbReference type="PANTHER" id="PTHR36304">
    <property type="entry name" value="DOMAIN GTPASE-ACTIVATING PROTEIN, PUTATIVE-RELATED-RELATED"/>
    <property type="match status" value="1"/>
</dbReference>
<protein>
    <recommendedName>
        <fullName evidence="1">PatA-like N-terminal domain-containing protein</fullName>
    </recommendedName>
</protein>
<dbReference type="InterPro" id="IPR025497">
    <property type="entry name" value="PatA-like_N"/>
</dbReference>
<keyword evidence="3" id="KW-1185">Reference proteome</keyword>
<evidence type="ECO:0000313" key="2">
    <source>
        <dbReference type="EMBL" id="BDG01959.1"/>
    </source>
</evidence>
<reference evidence="3" key="1">
    <citation type="journal article" date="2022" name="Int. J. Syst. Evol. Microbiol.">
        <title>Anaeromyxobacter oryzae sp. nov., Anaeromyxobacter diazotrophicus sp. nov. and Anaeromyxobacter paludicola sp. nov., isolated from paddy soils.</title>
        <authorList>
            <person name="Itoh H."/>
            <person name="Xu Z."/>
            <person name="Mise K."/>
            <person name="Masuda Y."/>
            <person name="Ushijima N."/>
            <person name="Hayakawa C."/>
            <person name="Shiratori Y."/>
            <person name="Senoo K."/>
        </authorList>
    </citation>
    <scope>NUCLEOTIDE SEQUENCE [LARGE SCALE GENOMIC DNA]</scope>
    <source>
        <strain evidence="3">Red232</strain>
    </source>
</reference>
<dbReference type="EMBL" id="AP025591">
    <property type="protein sequence ID" value="BDG01959.1"/>
    <property type="molecule type" value="Genomic_DNA"/>
</dbReference>
<evidence type="ECO:0000313" key="3">
    <source>
        <dbReference type="Proteomes" id="UP001162891"/>
    </source>
</evidence>
<name>A0ABM7WR76_9BACT</name>
<evidence type="ECO:0000259" key="1">
    <source>
        <dbReference type="Pfam" id="PF14332"/>
    </source>
</evidence>
<proteinExistence type="predicted"/>
<sequence>MLQGDLTTFPLPDLFQWIDHGRRSGVVEIDVGEGAPYWLEVQDRRIVAAARPPDGQAGLGSLAGWAHAERPEALWAEACADRIVDLFLAPPGGRFALADGAAGFEDGVALDLGVAQMTLEGLRRLDEWPDLDRRYPSESALLCATGAGQPRTAGLRALLDAARRRVSIAEARLALHLSRPAVLRRIEALRELGLAHVEGVAPRADPVSSLIDKAQVLVELRQFDEAAIVFKSLLAADPSDRRVRNLLREAEREQVAALYEELSPMAVPVLAGAVASPDAPAARRLSSADREVASRVNGSWDVASIALACPLREVETLKVLRKLLRLGLLDLVDPGRPA</sequence>
<organism evidence="2 3">
    <name type="scientific">Anaeromyxobacter oryzae</name>
    <dbReference type="NCBI Taxonomy" id="2918170"/>
    <lineage>
        <taxon>Bacteria</taxon>
        <taxon>Pseudomonadati</taxon>
        <taxon>Myxococcota</taxon>
        <taxon>Myxococcia</taxon>
        <taxon>Myxococcales</taxon>
        <taxon>Cystobacterineae</taxon>
        <taxon>Anaeromyxobacteraceae</taxon>
        <taxon>Anaeromyxobacter</taxon>
    </lineage>
</organism>
<gene>
    <name evidence="2" type="ORF">AMOR_09550</name>
</gene>
<feature type="domain" description="PatA-like N-terminal" evidence="1">
    <location>
        <begin position="3"/>
        <end position="128"/>
    </location>
</feature>
<dbReference type="PANTHER" id="PTHR36304:SF4">
    <property type="entry name" value="DUF4388 DOMAIN-CONTAINING PROTEIN"/>
    <property type="match status" value="1"/>
</dbReference>